<protein>
    <submittedName>
        <fullName evidence="2">Class I SAM-dependent methyltransferase</fullName>
        <ecNumber evidence="2">2.1.1.-</ecNumber>
    </submittedName>
</protein>
<dbReference type="PANTHER" id="PTHR43591">
    <property type="entry name" value="METHYLTRANSFERASE"/>
    <property type="match status" value="1"/>
</dbReference>
<accession>A0ABV4TZU2</accession>
<comment type="caution">
    <text evidence="2">The sequence shown here is derived from an EMBL/GenBank/DDBJ whole genome shotgun (WGS) entry which is preliminary data.</text>
</comment>
<feature type="domain" description="Methyltransferase type 11" evidence="1">
    <location>
        <begin position="48"/>
        <end position="143"/>
    </location>
</feature>
<dbReference type="GO" id="GO:0008168">
    <property type="term" value="F:methyltransferase activity"/>
    <property type="evidence" value="ECO:0007669"/>
    <property type="project" value="UniProtKB-KW"/>
</dbReference>
<dbReference type="Proteomes" id="UP001575105">
    <property type="component" value="Unassembled WGS sequence"/>
</dbReference>
<dbReference type="Gene3D" id="3.40.50.150">
    <property type="entry name" value="Vaccinia Virus protein VP39"/>
    <property type="match status" value="1"/>
</dbReference>
<dbReference type="InterPro" id="IPR013216">
    <property type="entry name" value="Methyltransf_11"/>
</dbReference>
<dbReference type="SUPFAM" id="SSF53335">
    <property type="entry name" value="S-adenosyl-L-methionine-dependent methyltransferases"/>
    <property type="match status" value="1"/>
</dbReference>
<dbReference type="Pfam" id="PF08241">
    <property type="entry name" value="Methyltransf_11"/>
    <property type="match status" value="1"/>
</dbReference>
<keyword evidence="3" id="KW-1185">Reference proteome</keyword>
<evidence type="ECO:0000259" key="1">
    <source>
        <dbReference type="Pfam" id="PF08241"/>
    </source>
</evidence>
<evidence type="ECO:0000313" key="3">
    <source>
        <dbReference type="Proteomes" id="UP001575105"/>
    </source>
</evidence>
<dbReference type="EC" id="2.1.1.-" evidence="2"/>
<dbReference type="InterPro" id="IPR029063">
    <property type="entry name" value="SAM-dependent_MTases_sf"/>
</dbReference>
<sequence length="213" mass="24219">MMKMRESATSRCYDLWSKFYDYTFGALVHKRQIRALEELRPSPGDRVLDIGVGTGMTLRHYPDNIKVVGLDLSAGMLRKAVDKIRDDNLRHCQVIQADAMFPPFAEQSFDHIIISHTVSVVSDPPKLMRWAQRLVKPGGRVIVLNHFQSNNKPVALVEKVVNPICVKVGWRSDLSLEEALEGVDLKVLYRFKMSLVDLWQIVVLTDRESAESA</sequence>
<keyword evidence="2" id="KW-0489">Methyltransferase</keyword>
<evidence type="ECO:0000313" key="2">
    <source>
        <dbReference type="EMBL" id="MFA9476867.1"/>
    </source>
</evidence>
<dbReference type="GO" id="GO:0032259">
    <property type="term" value="P:methylation"/>
    <property type="evidence" value="ECO:0007669"/>
    <property type="project" value="UniProtKB-KW"/>
</dbReference>
<name>A0ABV4TZU2_9BACT</name>
<dbReference type="EMBL" id="JBGUBD010000001">
    <property type="protein sequence ID" value="MFA9476867.1"/>
    <property type="molecule type" value="Genomic_DNA"/>
</dbReference>
<proteinExistence type="predicted"/>
<dbReference type="RefSeq" id="WP_425343792.1">
    <property type="nucleotide sequence ID" value="NZ_JBGUBD010000001.1"/>
</dbReference>
<gene>
    <name evidence="2" type="ORF">ACERK3_01040</name>
</gene>
<keyword evidence="2" id="KW-0808">Transferase</keyword>
<reference evidence="2 3" key="1">
    <citation type="submission" date="2024-08" db="EMBL/GenBank/DDBJ databases">
        <title>Whole-genome sequencing of halo(alkali)philic microorganisms from hypersaline lakes.</title>
        <authorList>
            <person name="Sorokin D.Y."/>
            <person name="Merkel A.Y."/>
            <person name="Messina E."/>
            <person name="Yakimov M."/>
        </authorList>
    </citation>
    <scope>NUCLEOTIDE SEQUENCE [LARGE SCALE GENOMIC DNA]</scope>
    <source>
        <strain evidence="2 3">AB-hyl4</strain>
    </source>
</reference>
<organism evidence="2 3">
    <name type="scientific">Natronomicrosphaera hydrolytica</name>
    <dbReference type="NCBI Taxonomy" id="3242702"/>
    <lineage>
        <taxon>Bacteria</taxon>
        <taxon>Pseudomonadati</taxon>
        <taxon>Planctomycetota</taxon>
        <taxon>Phycisphaerae</taxon>
        <taxon>Phycisphaerales</taxon>
        <taxon>Phycisphaeraceae</taxon>
        <taxon>Natronomicrosphaera</taxon>
    </lineage>
</organism>
<dbReference type="CDD" id="cd02440">
    <property type="entry name" value="AdoMet_MTases"/>
    <property type="match status" value="1"/>
</dbReference>